<dbReference type="InterPro" id="IPR011400">
    <property type="entry name" value="EIF3B"/>
</dbReference>
<evidence type="ECO:0000313" key="5">
    <source>
        <dbReference type="EMBL" id="GFZ08327.1"/>
    </source>
</evidence>
<keyword evidence="3" id="KW-0694">RNA-binding</keyword>
<evidence type="ECO:0000256" key="4">
    <source>
        <dbReference type="ARBA" id="ARBA00022917"/>
    </source>
</evidence>
<evidence type="ECO:0000256" key="1">
    <source>
        <dbReference type="ARBA" id="ARBA00022490"/>
    </source>
</evidence>
<dbReference type="GO" id="GO:0003743">
    <property type="term" value="F:translation initiation factor activity"/>
    <property type="evidence" value="ECO:0007669"/>
    <property type="project" value="UniProtKB-KW"/>
</dbReference>
<keyword evidence="1" id="KW-0963">Cytoplasm</keyword>
<name>A0A7J0GC10_9ERIC</name>
<keyword evidence="4" id="KW-0648">Protein biosynthesis</keyword>
<dbReference type="GO" id="GO:0031369">
    <property type="term" value="F:translation initiation factor binding"/>
    <property type="evidence" value="ECO:0007669"/>
    <property type="project" value="InterPro"/>
</dbReference>
<dbReference type="GO" id="GO:0003723">
    <property type="term" value="F:RNA binding"/>
    <property type="evidence" value="ECO:0007669"/>
    <property type="project" value="UniProtKB-KW"/>
</dbReference>
<protein>
    <submittedName>
        <fullName evidence="5">Translation initiation factor 3B1</fullName>
    </submittedName>
</protein>
<dbReference type="EMBL" id="BJWL01000020">
    <property type="protein sequence ID" value="GFZ08327.1"/>
    <property type="molecule type" value="Genomic_DNA"/>
</dbReference>
<organism evidence="5 6">
    <name type="scientific">Actinidia rufa</name>
    <dbReference type="NCBI Taxonomy" id="165716"/>
    <lineage>
        <taxon>Eukaryota</taxon>
        <taxon>Viridiplantae</taxon>
        <taxon>Streptophyta</taxon>
        <taxon>Embryophyta</taxon>
        <taxon>Tracheophyta</taxon>
        <taxon>Spermatophyta</taxon>
        <taxon>Magnoliopsida</taxon>
        <taxon>eudicotyledons</taxon>
        <taxon>Gunneridae</taxon>
        <taxon>Pentapetalae</taxon>
        <taxon>asterids</taxon>
        <taxon>Ericales</taxon>
        <taxon>Actinidiaceae</taxon>
        <taxon>Actinidia</taxon>
    </lineage>
</organism>
<keyword evidence="2 5" id="KW-0396">Initiation factor</keyword>
<evidence type="ECO:0000313" key="6">
    <source>
        <dbReference type="Proteomes" id="UP000585474"/>
    </source>
</evidence>
<dbReference type="OrthoDB" id="1724776at2759"/>
<comment type="caution">
    <text evidence="5">The sequence shown here is derived from an EMBL/GenBank/DDBJ whole genome shotgun (WGS) entry which is preliminary data.</text>
</comment>
<gene>
    <name evidence="5" type="ORF">Acr_20g0001350</name>
</gene>
<dbReference type="PANTHER" id="PTHR14068:SF0">
    <property type="entry name" value="EUKARYOTIC TRANSLATION INITIATION FACTOR 3 SUBUNIT B"/>
    <property type="match status" value="1"/>
</dbReference>
<dbReference type="GO" id="GO:0005852">
    <property type="term" value="C:eukaryotic translation initiation factor 3 complex"/>
    <property type="evidence" value="ECO:0007669"/>
    <property type="project" value="InterPro"/>
</dbReference>
<sequence length="78" mass="9070">MRDFKRSADKFAVVGTGGGGNQPARVSLLQIPSREELRQKNLFSVSDCKMYWQSNEDYLAVKVDRLRAFPYQRMVYSY</sequence>
<proteinExistence type="predicted"/>
<dbReference type="Proteomes" id="UP000585474">
    <property type="component" value="Unassembled WGS sequence"/>
</dbReference>
<dbReference type="AlphaFoldDB" id="A0A7J0GC10"/>
<evidence type="ECO:0000256" key="2">
    <source>
        <dbReference type="ARBA" id="ARBA00022540"/>
    </source>
</evidence>
<keyword evidence="6" id="KW-1185">Reference proteome</keyword>
<evidence type="ECO:0000256" key="3">
    <source>
        <dbReference type="ARBA" id="ARBA00022884"/>
    </source>
</evidence>
<dbReference type="PANTHER" id="PTHR14068">
    <property type="entry name" value="EUKARYOTIC TRANSLATION INITIATION FACTOR 3 EIF3 -RELATED"/>
    <property type="match status" value="1"/>
</dbReference>
<reference evidence="5 6" key="1">
    <citation type="submission" date="2019-07" db="EMBL/GenBank/DDBJ databases">
        <title>De Novo Assembly of kiwifruit Actinidia rufa.</title>
        <authorList>
            <person name="Sugita-Konishi S."/>
            <person name="Sato K."/>
            <person name="Mori E."/>
            <person name="Abe Y."/>
            <person name="Kisaki G."/>
            <person name="Hamano K."/>
            <person name="Suezawa K."/>
            <person name="Otani M."/>
            <person name="Fukuda T."/>
            <person name="Manabe T."/>
            <person name="Gomi K."/>
            <person name="Tabuchi M."/>
            <person name="Akimitsu K."/>
            <person name="Kataoka I."/>
        </authorList>
    </citation>
    <scope>NUCLEOTIDE SEQUENCE [LARGE SCALE GENOMIC DNA]</scope>
    <source>
        <strain evidence="6">cv. Fuchu</strain>
    </source>
</reference>
<accession>A0A7J0GC10</accession>